<sequence>MSKSDGNFHLQQLLQKSVSTGSIYAYVYARYNLQQQQQQDYQFRLYCSSLTNESIADNSQFTSFLANDKSFLTPWSWKIDDQGDGERKPMVFQPGSFFTYDVDSYSFQRRLLLFLMRGRSNSAQ</sequence>
<evidence type="ECO:0000313" key="1">
    <source>
        <dbReference type="EMBL" id="OAY51760.1"/>
    </source>
</evidence>
<organism evidence="1">
    <name type="scientific">Manihot esculenta</name>
    <name type="common">Cassava</name>
    <name type="synonym">Jatropha manihot</name>
    <dbReference type="NCBI Taxonomy" id="3983"/>
    <lineage>
        <taxon>Eukaryota</taxon>
        <taxon>Viridiplantae</taxon>
        <taxon>Streptophyta</taxon>
        <taxon>Embryophyta</taxon>
        <taxon>Tracheophyta</taxon>
        <taxon>Spermatophyta</taxon>
        <taxon>Magnoliopsida</taxon>
        <taxon>eudicotyledons</taxon>
        <taxon>Gunneridae</taxon>
        <taxon>Pentapetalae</taxon>
        <taxon>rosids</taxon>
        <taxon>fabids</taxon>
        <taxon>Malpighiales</taxon>
        <taxon>Euphorbiaceae</taxon>
        <taxon>Crotonoideae</taxon>
        <taxon>Manihoteae</taxon>
        <taxon>Manihot</taxon>
    </lineage>
</organism>
<name>A0A2C9VZ26_MANES</name>
<gene>
    <name evidence="1" type="ORF">MANES_04G030600</name>
</gene>
<reference evidence="1" key="1">
    <citation type="submission" date="2016-02" db="EMBL/GenBank/DDBJ databases">
        <title>WGS assembly of Manihot esculenta.</title>
        <authorList>
            <person name="Bredeson J.V."/>
            <person name="Prochnik S.E."/>
            <person name="Lyons J.B."/>
            <person name="Schmutz J."/>
            <person name="Grimwood J."/>
            <person name="Vrebalov J."/>
            <person name="Bart R.S."/>
            <person name="Amuge T."/>
            <person name="Ferguson M.E."/>
            <person name="Green R."/>
            <person name="Putnam N."/>
            <person name="Stites J."/>
            <person name="Rounsley S."/>
            <person name="Rokhsar D.S."/>
        </authorList>
    </citation>
    <scope>NUCLEOTIDE SEQUENCE [LARGE SCALE GENOMIC DNA]</scope>
    <source>
        <tissue evidence="1">Leaf</tissue>
    </source>
</reference>
<dbReference type="AlphaFoldDB" id="A0A2C9VZ26"/>
<protein>
    <submittedName>
        <fullName evidence="1">Uncharacterized protein</fullName>
    </submittedName>
</protein>
<accession>A0A2C9VZ26</accession>
<proteinExistence type="predicted"/>
<dbReference type="EMBL" id="CM004390">
    <property type="protein sequence ID" value="OAY51760.1"/>
    <property type="molecule type" value="Genomic_DNA"/>
</dbReference>